<feature type="chain" id="PRO_5014418063" description="Zasp-like motif domain-containing protein" evidence="2">
    <location>
        <begin position="17"/>
        <end position="596"/>
    </location>
</feature>
<feature type="signal peptide" evidence="2">
    <location>
        <begin position="1"/>
        <end position="16"/>
    </location>
</feature>
<gene>
    <name evidence="3" type="ORF">B7P43_G07257</name>
</gene>
<protein>
    <recommendedName>
        <fullName evidence="5">Zasp-like motif domain-containing protein</fullName>
    </recommendedName>
</protein>
<evidence type="ECO:0000313" key="3">
    <source>
        <dbReference type="EMBL" id="PNF38401.1"/>
    </source>
</evidence>
<dbReference type="AlphaFoldDB" id="A0A2J7RC45"/>
<evidence type="ECO:0000256" key="2">
    <source>
        <dbReference type="SAM" id="SignalP"/>
    </source>
</evidence>
<comment type="caution">
    <text evidence="3">The sequence shown here is derived from an EMBL/GenBank/DDBJ whole genome shotgun (WGS) entry which is preliminary data.</text>
</comment>
<evidence type="ECO:0008006" key="5">
    <source>
        <dbReference type="Google" id="ProtNLM"/>
    </source>
</evidence>
<feature type="compositionally biased region" description="Basic and acidic residues" evidence="1">
    <location>
        <begin position="195"/>
        <end position="219"/>
    </location>
</feature>
<keyword evidence="4" id="KW-1185">Reference proteome</keyword>
<feature type="region of interest" description="Disordered" evidence="1">
    <location>
        <begin position="188"/>
        <end position="240"/>
    </location>
</feature>
<feature type="region of interest" description="Disordered" evidence="1">
    <location>
        <begin position="88"/>
        <end position="129"/>
    </location>
</feature>
<feature type="compositionally biased region" description="Basic and acidic residues" evidence="1">
    <location>
        <begin position="226"/>
        <end position="235"/>
    </location>
</feature>
<dbReference type="Proteomes" id="UP000235965">
    <property type="component" value="Unassembled WGS sequence"/>
</dbReference>
<evidence type="ECO:0000256" key="1">
    <source>
        <dbReference type="SAM" id="MobiDB-lite"/>
    </source>
</evidence>
<feature type="compositionally biased region" description="Basic and acidic residues" evidence="1">
    <location>
        <begin position="118"/>
        <end position="129"/>
    </location>
</feature>
<dbReference type="InParanoid" id="A0A2J7RC45"/>
<accession>A0A2J7RC45</accession>
<sequence length="596" mass="67003">MVHVAMLASLLNPSVSFTTANTTEESDQEARPEQVLGSVKDSRGLFSPRMEYDEWTPLGRGDPLKNDPTYDYVPPVLERVHYWIEPSSRTPDPPIPTIGHASKEPEVSLVSHKRPSGFHRETDNSSANSRRDIYDPIFLKFVDGPTFSTQHRNQHYIYHHHYLKRPSSTASQEPKGAASVHYISPYHSSYQQKNRPKERPHESHPLAEKPYQKENHRTTIESSEPSAKDHTEKKQLKPSFETPDFQTELHIHKEENQQPRPPYTMLMPPPLQIANSFTSMSDTQKLLKVAEINKITTQAPSRAHPSVTHSNLVHQQSSILATLEWEEGKTQLATLAAASSQMPWKVSTPAKHDKYPSGNLHHGSFSATTVQNPSPNFEVIPSTEIHFNDGNNVNVPTHQQHSQWSSNLVTTTATSTAAMTTASPLTTDPLFSHYKQPVEPLRGPMYLIIQGHSKVKTYGAIKQQNSYHGIPIQESNDINQQGGDEHSNDRVGKALQDYTGNGPDEDHIINSGKTEAAYLQVQDNFEFLTKTSADNNKTEDFNLRHAATKAWPFTDKDGIPTEKNRLMNLADISPLRYDTAEELIGEFRRGQKSGVC</sequence>
<name>A0A2J7RC45_9NEOP</name>
<reference evidence="3 4" key="1">
    <citation type="submission" date="2017-12" db="EMBL/GenBank/DDBJ databases">
        <title>Hemimetabolous genomes reveal molecular basis of termite eusociality.</title>
        <authorList>
            <person name="Harrison M.C."/>
            <person name="Jongepier E."/>
            <person name="Robertson H.M."/>
            <person name="Arning N."/>
            <person name="Bitard-Feildel T."/>
            <person name="Chao H."/>
            <person name="Childers C.P."/>
            <person name="Dinh H."/>
            <person name="Doddapaneni H."/>
            <person name="Dugan S."/>
            <person name="Gowin J."/>
            <person name="Greiner C."/>
            <person name="Han Y."/>
            <person name="Hu H."/>
            <person name="Hughes D.S.T."/>
            <person name="Huylmans A.-K."/>
            <person name="Kemena C."/>
            <person name="Kremer L.P.M."/>
            <person name="Lee S.L."/>
            <person name="Lopez-Ezquerra A."/>
            <person name="Mallet L."/>
            <person name="Monroy-Kuhn J.M."/>
            <person name="Moser A."/>
            <person name="Murali S.C."/>
            <person name="Muzny D.M."/>
            <person name="Otani S."/>
            <person name="Piulachs M.-D."/>
            <person name="Poelchau M."/>
            <person name="Qu J."/>
            <person name="Schaub F."/>
            <person name="Wada-Katsumata A."/>
            <person name="Worley K.C."/>
            <person name="Xie Q."/>
            <person name="Ylla G."/>
            <person name="Poulsen M."/>
            <person name="Gibbs R.A."/>
            <person name="Schal C."/>
            <person name="Richards S."/>
            <person name="Belles X."/>
            <person name="Korb J."/>
            <person name="Bornberg-Bauer E."/>
        </authorList>
    </citation>
    <scope>NUCLEOTIDE SEQUENCE [LARGE SCALE GENOMIC DNA]</scope>
    <source>
        <tissue evidence="3">Whole body</tissue>
    </source>
</reference>
<keyword evidence="2" id="KW-0732">Signal</keyword>
<feature type="region of interest" description="Disordered" evidence="1">
    <location>
        <begin position="20"/>
        <end position="42"/>
    </location>
</feature>
<organism evidence="3 4">
    <name type="scientific">Cryptotermes secundus</name>
    <dbReference type="NCBI Taxonomy" id="105785"/>
    <lineage>
        <taxon>Eukaryota</taxon>
        <taxon>Metazoa</taxon>
        <taxon>Ecdysozoa</taxon>
        <taxon>Arthropoda</taxon>
        <taxon>Hexapoda</taxon>
        <taxon>Insecta</taxon>
        <taxon>Pterygota</taxon>
        <taxon>Neoptera</taxon>
        <taxon>Polyneoptera</taxon>
        <taxon>Dictyoptera</taxon>
        <taxon>Blattodea</taxon>
        <taxon>Blattoidea</taxon>
        <taxon>Termitoidae</taxon>
        <taxon>Kalotermitidae</taxon>
        <taxon>Cryptotermitinae</taxon>
        <taxon>Cryptotermes</taxon>
    </lineage>
</organism>
<dbReference type="EMBL" id="NEVH01005887">
    <property type="protein sequence ID" value="PNF38401.1"/>
    <property type="molecule type" value="Genomic_DNA"/>
</dbReference>
<dbReference type="OrthoDB" id="8062658at2759"/>
<proteinExistence type="predicted"/>
<evidence type="ECO:0000313" key="4">
    <source>
        <dbReference type="Proteomes" id="UP000235965"/>
    </source>
</evidence>